<accession>A0A0A9F363</accession>
<proteinExistence type="predicted"/>
<dbReference type="AlphaFoldDB" id="A0A0A9F363"/>
<name>A0A0A9F363_ARUDO</name>
<sequence length="58" mass="6569">MLHRIKIISLGSLQIRASLQCIGNILLSCWNTKVCWLRCRDMLDTSSTGGLYSCAHTW</sequence>
<dbReference type="EMBL" id="GBRH01192282">
    <property type="protein sequence ID" value="JAE05614.1"/>
    <property type="molecule type" value="Transcribed_RNA"/>
</dbReference>
<protein>
    <submittedName>
        <fullName evidence="1">Uncharacterized protein</fullName>
    </submittedName>
</protein>
<reference evidence="1" key="2">
    <citation type="journal article" date="2015" name="Data Brief">
        <title>Shoot transcriptome of the giant reed, Arundo donax.</title>
        <authorList>
            <person name="Barrero R.A."/>
            <person name="Guerrero F.D."/>
            <person name="Moolhuijzen P."/>
            <person name="Goolsby J.A."/>
            <person name="Tidwell J."/>
            <person name="Bellgard S.E."/>
            <person name="Bellgard M.I."/>
        </authorList>
    </citation>
    <scope>NUCLEOTIDE SEQUENCE</scope>
    <source>
        <tissue evidence="1">Shoot tissue taken approximately 20 cm above the soil surface</tissue>
    </source>
</reference>
<evidence type="ECO:0000313" key="1">
    <source>
        <dbReference type="EMBL" id="JAE05614.1"/>
    </source>
</evidence>
<reference evidence="1" key="1">
    <citation type="submission" date="2014-09" db="EMBL/GenBank/DDBJ databases">
        <authorList>
            <person name="Magalhaes I.L.F."/>
            <person name="Oliveira U."/>
            <person name="Santos F.R."/>
            <person name="Vidigal T.H.D.A."/>
            <person name="Brescovit A.D."/>
            <person name="Santos A.J."/>
        </authorList>
    </citation>
    <scope>NUCLEOTIDE SEQUENCE</scope>
    <source>
        <tissue evidence="1">Shoot tissue taken approximately 20 cm above the soil surface</tissue>
    </source>
</reference>
<organism evidence="1">
    <name type="scientific">Arundo donax</name>
    <name type="common">Giant reed</name>
    <name type="synonym">Donax arundinaceus</name>
    <dbReference type="NCBI Taxonomy" id="35708"/>
    <lineage>
        <taxon>Eukaryota</taxon>
        <taxon>Viridiplantae</taxon>
        <taxon>Streptophyta</taxon>
        <taxon>Embryophyta</taxon>
        <taxon>Tracheophyta</taxon>
        <taxon>Spermatophyta</taxon>
        <taxon>Magnoliopsida</taxon>
        <taxon>Liliopsida</taxon>
        <taxon>Poales</taxon>
        <taxon>Poaceae</taxon>
        <taxon>PACMAD clade</taxon>
        <taxon>Arundinoideae</taxon>
        <taxon>Arundineae</taxon>
        <taxon>Arundo</taxon>
    </lineage>
</organism>
<dbReference type="PROSITE" id="PS51257">
    <property type="entry name" value="PROKAR_LIPOPROTEIN"/>
    <property type="match status" value="1"/>
</dbReference>